<gene>
    <name evidence="2" type="ORF">PRZ48_005831</name>
</gene>
<organism evidence="2 3">
    <name type="scientific">Zasmidium cellare</name>
    <name type="common">Wine cellar mold</name>
    <name type="synonym">Racodium cellare</name>
    <dbReference type="NCBI Taxonomy" id="395010"/>
    <lineage>
        <taxon>Eukaryota</taxon>
        <taxon>Fungi</taxon>
        <taxon>Dikarya</taxon>
        <taxon>Ascomycota</taxon>
        <taxon>Pezizomycotina</taxon>
        <taxon>Dothideomycetes</taxon>
        <taxon>Dothideomycetidae</taxon>
        <taxon>Mycosphaerellales</taxon>
        <taxon>Mycosphaerellaceae</taxon>
        <taxon>Zasmidium</taxon>
    </lineage>
</organism>
<dbReference type="PROSITE" id="PS50097">
    <property type="entry name" value="BTB"/>
    <property type="match status" value="2"/>
</dbReference>
<dbReference type="Proteomes" id="UP001305779">
    <property type="component" value="Unassembled WGS sequence"/>
</dbReference>
<dbReference type="SUPFAM" id="SSF54695">
    <property type="entry name" value="POZ domain"/>
    <property type="match status" value="2"/>
</dbReference>
<evidence type="ECO:0000313" key="2">
    <source>
        <dbReference type="EMBL" id="KAK4502406.1"/>
    </source>
</evidence>
<dbReference type="PANTHER" id="PTHR47843">
    <property type="entry name" value="BTB DOMAIN-CONTAINING PROTEIN-RELATED"/>
    <property type="match status" value="1"/>
</dbReference>
<dbReference type="InterPro" id="IPR000210">
    <property type="entry name" value="BTB/POZ_dom"/>
</dbReference>
<name>A0ABR0EMA2_ZASCE</name>
<dbReference type="InterPro" id="IPR011333">
    <property type="entry name" value="SKP1/BTB/POZ_sf"/>
</dbReference>
<reference evidence="2 3" key="1">
    <citation type="journal article" date="2023" name="G3 (Bethesda)">
        <title>A chromosome-level genome assembly of Zasmidium syzygii isolated from banana leaves.</title>
        <authorList>
            <person name="van Westerhoven A.C."/>
            <person name="Mehrabi R."/>
            <person name="Talebi R."/>
            <person name="Steentjes M.B.F."/>
            <person name="Corcolon B."/>
            <person name="Chong P.A."/>
            <person name="Kema G.H.J."/>
            <person name="Seidl M.F."/>
        </authorList>
    </citation>
    <scope>NUCLEOTIDE SEQUENCE [LARGE SCALE GENOMIC DNA]</scope>
    <source>
        <strain evidence="2 3">P124</strain>
    </source>
</reference>
<dbReference type="Pfam" id="PF00651">
    <property type="entry name" value="BTB"/>
    <property type="match status" value="2"/>
</dbReference>
<feature type="domain" description="BTB" evidence="1">
    <location>
        <begin position="532"/>
        <end position="602"/>
    </location>
</feature>
<proteinExistence type="predicted"/>
<accession>A0ABR0EMA2</accession>
<protein>
    <recommendedName>
        <fullName evidence="1">BTB domain-containing protein</fullName>
    </recommendedName>
</protein>
<evidence type="ECO:0000259" key="1">
    <source>
        <dbReference type="PROSITE" id="PS50097"/>
    </source>
</evidence>
<evidence type="ECO:0000313" key="3">
    <source>
        <dbReference type="Proteomes" id="UP001305779"/>
    </source>
</evidence>
<dbReference type="PANTHER" id="PTHR47843:SF2">
    <property type="entry name" value="BTB DOMAIN-CONTAINING PROTEIN"/>
    <property type="match status" value="1"/>
</dbReference>
<dbReference type="EMBL" id="JAXOVC010000004">
    <property type="protein sequence ID" value="KAK4502406.1"/>
    <property type="molecule type" value="Genomic_DNA"/>
</dbReference>
<keyword evidence="3" id="KW-1185">Reference proteome</keyword>
<dbReference type="Gene3D" id="3.30.710.10">
    <property type="entry name" value="Potassium Channel Kv1.1, Chain A"/>
    <property type="match status" value="2"/>
</dbReference>
<comment type="caution">
    <text evidence="2">The sequence shown here is derived from an EMBL/GenBank/DDBJ whole genome shotgun (WGS) entry which is preliminary data.</text>
</comment>
<dbReference type="CDD" id="cd18186">
    <property type="entry name" value="BTB_POZ_ZBTB_KLHL-like"/>
    <property type="match status" value="1"/>
</dbReference>
<dbReference type="SMART" id="SM00225">
    <property type="entry name" value="BTB"/>
    <property type="match status" value="2"/>
</dbReference>
<sequence length="798" mass="90343">MPDLTAHQFCELLKTETITLLVGPDQKKEAVQLQKGFAVYNSEFFAGLVSKPSFSGTIELVDVGVAAVKSFVRWCYGRPLKAPNLEEITPEQALDYKHALIDLWIFGEMHVVPRLQNQTMALLRALFSHDYTLLTLEDLEIVFKKTYGAENPLRQLLVLVLVAKVDIGKEETEEYDAIAQAHSGFFAKFCAYQKMWLQAVGKVKDKEKPQKLVEMLGHDDVRTKLRVPAPPPPDWVLVLSGAKAQPQEPGESHCFVASMDAQQDTDTKMAMSVMYEALQRRESSPVTIQVGTGEEMKEFFVPRAILSHASEWFRSALEGDRFPEAREGKVTLAHVSPDVFAAFIYYAYHDHLAFAPNPDPTARDAQLHLCCKLWTFGDEHVMPRLQNSATKRICDLFRASDGGLERPVSTDALAASFQAVREDSPLRLVIADYISNEMAKQTMSLTVPPILAACGGIFAQLQASEIALHTLPAGDFPRFNKPLKFAGILYVEPSNFERRKMESMEQPEASGWNQSRMHCEECGDFLSRANSEKVVIKVGQGERRFTAPKDLLCERSKWFENALKADRFIEGQTRVVELPEDDPNAVEAFIYFIYNQSLVFTDHSDEERRREEVKLCFGIWSFGDKYILPELQNCAMHRACTILDDSGYKRRLDPETLRHCFELSSEAKSPLRVLIADYYVFWMESCSNDLQIDPGLASDPGFLAALHTSEATFHTSPHEFPRYLRPTRFAKLLHVGIEQKSDSSLCQYEDTWEKPPAYCNDCGYTSAIKPCCKHCQKAKCSCPVPDWSFLCQECHPDW</sequence>
<feature type="domain" description="BTB" evidence="1">
    <location>
        <begin position="284"/>
        <end position="356"/>
    </location>
</feature>